<dbReference type="GO" id="GO:0032259">
    <property type="term" value="P:methylation"/>
    <property type="evidence" value="ECO:0007669"/>
    <property type="project" value="UniProtKB-KW"/>
</dbReference>
<evidence type="ECO:0000256" key="3">
    <source>
        <dbReference type="ARBA" id="ARBA00022679"/>
    </source>
</evidence>
<dbReference type="RefSeq" id="XP_044301632.1">
    <property type="nucleotide sequence ID" value="XM_044445697.1"/>
</dbReference>
<dbReference type="RefSeq" id="XP_044301631.1">
    <property type="nucleotide sequence ID" value="XM_044445696.1"/>
</dbReference>
<evidence type="ECO:0000313" key="6">
    <source>
        <dbReference type="Ensembl" id="ENSVKKP00000010901.1"/>
    </source>
</evidence>
<reference evidence="6" key="2">
    <citation type="submission" date="2025-09" db="UniProtKB">
        <authorList>
            <consortium name="Ensembl"/>
        </authorList>
    </citation>
    <scope>IDENTIFICATION</scope>
</reference>
<keyword evidence="5" id="KW-1133">Transmembrane helix</keyword>
<accession>A0A8D2JIR1</accession>
<feature type="transmembrane region" description="Helical" evidence="5">
    <location>
        <begin position="23"/>
        <end position="45"/>
    </location>
</feature>
<dbReference type="Gene3D" id="3.40.50.150">
    <property type="entry name" value="Vaccinia Virus protein VP39"/>
    <property type="match status" value="1"/>
</dbReference>
<comment type="similarity">
    <text evidence="1">Belongs to the ANT/ATPSC lysine N-methyltransferase family.</text>
</comment>
<sequence>MDLDDAEEQATALLGRGTPWGPFQIACGTGLVLYLAWAGSLALGLRKMSPVQVPFVPSSAVQVRNMMSLLEGRFGKLVDLGSGDGRVVLEAYKQGFRPAIGYELNPWLLQLSNCRAWWAGCYGKVSYLREDLLKADLSNCNNVTVFLAPSMVPLLEKKLLSELPDEACVVAARFPFLGWTPTRVAGDNLERVWAYNIRDVRRAGQSTSGKNPVKEGVTSSAF</sequence>
<protein>
    <submittedName>
        <fullName evidence="6">Uncharacterized protein</fullName>
    </submittedName>
</protein>
<dbReference type="PANTHER" id="PTHR13610">
    <property type="entry name" value="METHYLTRANSFERASE DOMAIN-CONTAINING PROTEIN"/>
    <property type="match status" value="1"/>
</dbReference>
<keyword evidence="2" id="KW-0489">Methyltransferase</keyword>
<dbReference type="KEGG" id="vko:123031146"/>
<reference evidence="6" key="1">
    <citation type="submission" date="2025-08" db="UniProtKB">
        <authorList>
            <consortium name="Ensembl"/>
        </authorList>
    </citation>
    <scope>IDENTIFICATION</scope>
</reference>
<dbReference type="InterPro" id="IPR026170">
    <property type="entry name" value="FAM173A/B"/>
</dbReference>
<dbReference type="OMA" id="WAYNITA"/>
<dbReference type="Proteomes" id="UP000694545">
    <property type="component" value="Unplaced"/>
</dbReference>
<evidence type="ECO:0000256" key="2">
    <source>
        <dbReference type="ARBA" id="ARBA00022603"/>
    </source>
</evidence>
<organism evidence="6 7">
    <name type="scientific">Varanus komodoensis</name>
    <name type="common">Komodo dragon</name>
    <dbReference type="NCBI Taxonomy" id="61221"/>
    <lineage>
        <taxon>Eukaryota</taxon>
        <taxon>Metazoa</taxon>
        <taxon>Chordata</taxon>
        <taxon>Craniata</taxon>
        <taxon>Vertebrata</taxon>
        <taxon>Euteleostomi</taxon>
        <taxon>Lepidosauria</taxon>
        <taxon>Squamata</taxon>
        <taxon>Bifurcata</taxon>
        <taxon>Unidentata</taxon>
        <taxon>Episquamata</taxon>
        <taxon>Toxicofera</taxon>
        <taxon>Anguimorpha</taxon>
        <taxon>Paleoanguimorpha</taxon>
        <taxon>Varanoidea</taxon>
        <taxon>Varanidae</taxon>
        <taxon>Varanus</taxon>
    </lineage>
</organism>
<dbReference type="GO" id="GO:1905706">
    <property type="term" value="P:regulation of mitochondrial ATP synthesis coupled proton transport"/>
    <property type="evidence" value="ECO:0007669"/>
    <property type="project" value="TreeGrafter"/>
</dbReference>
<dbReference type="InterPro" id="IPR029063">
    <property type="entry name" value="SAM-dependent_MTases_sf"/>
</dbReference>
<gene>
    <name evidence="6" type="primary">LOC123031146</name>
</gene>
<keyword evidence="3" id="KW-0808">Transferase</keyword>
<evidence type="ECO:0000256" key="1">
    <source>
        <dbReference type="ARBA" id="ARBA00010633"/>
    </source>
</evidence>
<dbReference type="Ensembl" id="ENSVKKT00000011163.1">
    <property type="protein sequence ID" value="ENSVKKP00000010901.1"/>
    <property type="gene ID" value="ENSVKKG00000007657.1"/>
</dbReference>
<evidence type="ECO:0000313" key="7">
    <source>
        <dbReference type="Proteomes" id="UP000694545"/>
    </source>
</evidence>
<proteinExistence type="inferred from homology"/>
<keyword evidence="7" id="KW-1185">Reference proteome</keyword>
<keyword evidence="4" id="KW-0949">S-adenosyl-L-methionine</keyword>
<dbReference type="AlphaFoldDB" id="A0A8D2JIR1"/>
<name>A0A8D2JIR1_VARKO</name>
<dbReference type="GeneID" id="123031146"/>
<dbReference type="GO" id="GO:0016279">
    <property type="term" value="F:protein-lysine N-methyltransferase activity"/>
    <property type="evidence" value="ECO:0007669"/>
    <property type="project" value="InterPro"/>
</dbReference>
<dbReference type="RefSeq" id="XP_044301629.1">
    <property type="nucleotide sequence ID" value="XM_044445694.1"/>
</dbReference>
<dbReference type="PANTHER" id="PTHR13610:SF5">
    <property type="entry name" value="ADENINE NUCLEOTIDE TRANSLOCASE LYSINE N-METHYLTRANSFERASE"/>
    <property type="match status" value="1"/>
</dbReference>
<evidence type="ECO:0000256" key="5">
    <source>
        <dbReference type="SAM" id="Phobius"/>
    </source>
</evidence>
<keyword evidence="5" id="KW-0812">Transmembrane</keyword>
<dbReference type="SUPFAM" id="SSF53335">
    <property type="entry name" value="S-adenosyl-L-methionine-dependent methyltransferases"/>
    <property type="match status" value="1"/>
</dbReference>
<dbReference type="RefSeq" id="XP_044301630.1">
    <property type="nucleotide sequence ID" value="XM_044445695.1"/>
</dbReference>
<dbReference type="OrthoDB" id="66144at2759"/>
<keyword evidence="5" id="KW-0472">Membrane</keyword>
<dbReference type="GO" id="GO:0005739">
    <property type="term" value="C:mitochondrion"/>
    <property type="evidence" value="ECO:0007669"/>
    <property type="project" value="TreeGrafter"/>
</dbReference>
<evidence type="ECO:0000256" key="4">
    <source>
        <dbReference type="ARBA" id="ARBA00022691"/>
    </source>
</evidence>